<organism evidence="1 2">
    <name type="scientific">Micromonospora acroterricola</name>
    <dbReference type="NCBI Taxonomy" id="2202421"/>
    <lineage>
        <taxon>Bacteria</taxon>
        <taxon>Bacillati</taxon>
        <taxon>Actinomycetota</taxon>
        <taxon>Actinomycetes</taxon>
        <taxon>Micromonosporales</taxon>
        <taxon>Micromonosporaceae</taxon>
        <taxon>Micromonospora</taxon>
    </lineage>
</organism>
<dbReference type="Pfam" id="PF10824">
    <property type="entry name" value="T7SS_ESX_EspC"/>
    <property type="match status" value="1"/>
</dbReference>
<evidence type="ECO:0000313" key="2">
    <source>
        <dbReference type="Proteomes" id="UP000245410"/>
    </source>
</evidence>
<dbReference type="EMBL" id="QGKR01000169">
    <property type="protein sequence ID" value="PWR09932.1"/>
    <property type="molecule type" value="Genomic_DNA"/>
</dbReference>
<dbReference type="AlphaFoldDB" id="A0A317D6L2"/>
<accession>A0A317D6L2</accession>
<dbReference type="InterPro" id="IPR022536">
    <property type="entry name" value="EspC"/>
</dbReference>
<sequence>MVTDGFEVDALSLRAHASAVDDTALAIDECRRAASSIALGRDAYGRLCQLIPSLLHPTQEAAIDSFGETVRALQEAADGLRTVSDRYERGDERAAARFDGATW</sequence>
<evidence type="ECO:0008006" key="3">
    <source>
        <dbReference type="Google" id="ProtNLM"/>
    </source>
</evidence>
<proteinExistence type="predicted"/>
<evidence type="ECO:0000313" key="1">
    <source>
        <dbReference type="EMBL" id="PWR09932.1"/>
    </source>
</evidence>
<reference evidence="1 2" key="1">
    <citation type="submission" date="2018-05" db="EMBL/GenBank/DDBJ databases">
        <title>Micromonospora atacamensis sp. nov., a novel actinobacteria isolated from high altitude Atacama Desert soil.</title>
        <authorList>
            <person name="Carro L."/>
            <person name="Golinska P."/>
            <person name="Klenk H.-P."/>
            <person name="Goodfellow M."/>
        </authorList>
    </citation>
    <scope>NUCLEOTIDE SEQUENCE [LARGE SCALE GENOMIC DNA]</scope>
    <source>
        <strain evidence="1 2">5R2A7</strain>
    </source>
</reference>
<name>A0A317D6L2_9ACTN</name>
<protein>
    <recommendedName>
        <fullName evidence="3">Excreted virulence factor EspC, type VII ESX diderm</fullName>
    </recommendedName>
</protein>
<comment type="caution">
    <text evidence="1">The sequence shown here is derived from an EMBL/GenBank/DDBJ whole genome shotgun (WGS) entry which is preliminary data.</text>
</comment>
<dbReference type="GO" id="GO:0009306">
    <property type="term" value="P:protein secretion"/>
    <property type="evidence" value="ECO:0007669"/>
    <property type="project" value="InterPro"/>
</dbReference>
<gene>
    <name evidence="1" type="ORF">DKT68_10645</name>
</gene>
<dbReference type="Proteomes" id="UP000245410">
    <property type="component" value="Unassembled WGS sequence"/>
</dbReference>
<keyword evidence="2" id="KW-1185">Reference proteome</keyword>